<name>A0A4R0R7W5_9APHY</name>
<dbReference type="CDD" id="cd02970">
    <property type="entry name" value="PRX_like2"/>
    <property type="match status" value="1"/>
</dbReference>
<evidence type="ECO:0008006" key="3">
    <source>
        <dbReference type="Google" id="ProtNLM"/>
    </source>
</evidence>
<gene>
    <name evidence="1" type="ORF">EIP91_004964</name>
</gene>
<dbReference type="InterPro" id="IPR032801">
    <property type="entry name" value="PXL2A/B/C"/>
</dbReference>
<dbReference type="SUPFAM" id="SSF52833">
    <property type="entry name" value="Thioredoxin-like"/>
    <property type="match status" value="1"/>
</dbReference>
<evidence type="ECO:0000313" key="1">
    <source>
        <dbReference type="EMBL" id="TCD63781.1"/>
    </source>
</evidence>
<dbReference type="AlphaFoldDB" id="A0A4R0R7W5"/>
<dbReference type="STRING" id="92696.A0A4R0R7W5"/>
<accession>A0A4R0R7W5</accession>
<comment type="caution">
    <text evidence="1">The sequence shown here is derived from an EMBL/GenBank/DDBJ whole genome shotgun (WGS) entry which is preliminary data.</text>
</comment>
<dbReference type="Gene3D" id="3.40.30.10">
    <property type="entry name" value="Glutaredoxin"/>
    <property type="match status" value="1"/>
</dbReference>
<dbReference type="PANTHER" id="PTHR28630">
    <property type="match status" value="1"/>
</dbReference>
<dbReference type="PANTHER" id="PTHR28630:SF3">
    <property type="entry name" value="PEROXIREDOXIN-LIKE 2C"/>
    <property type="match status" value="1"/>
</dbReference>
<dbReference type="EMBL" id="RWJN01000276">
    <property type="protein sequence ID" value="TCD63781.1"/>
    <property type="molecule type" value="Genomic_DNA"/>
</dbReference>
<evidence type="ECO:0000313" key="2">
    <source>
        <dbReference type="Proteomes" id="UP000292702"/>
    </source>
</evidence>
<keyword evidence="2" id="KW-1185">Reference proteome</keyword>
<proteinExistence type="predicted"/>
<dbReference type="InterPro" id="IPR036249">
    <property type="entry name" value="Thioredoxin-like_sf"/>
</dbReference>
<dbReference type="Proteomes" id="UP000292702">
    <property type="component" value="Unassembled WGS sequence"/>
</dbReference>
<dbReference type="OrthoDB" id="40334at2759"/>
<sequence>MSQVLEVDALENAKKLKVRDVDGTEFTFGSLIEKQDSIVVFIRHFFCGNCQYYTRQLAAIKPDALEKANKQLFIVGCGEPHLIKYYVRQTGFKGPIYADPSRTIFQTLGLIENLATTPKREPKKSYLPSSYVMSVLSSIWMKLTDSINFDQQGPLKNPQDIGKSGKISQLGGEFIFTKDGQCTFGWRMRHTEDHFEVADLMREAGIEYP</sequence>
<dbReference type="Pfam" id="PF13911">
    <property type="entry name" value="AhpC-TSA_2"/>
    <property type="match status" value="1"/>
</dbReference>
<organism evidence="1 2">
    <name type="scientific">Steccherinum ochraceum</name>
    <dbReference type="NCBI Taxonomy" id="92696"/>
    <lineage>
        <taxon>Eukaryota</taxon>
        <taxon>Fungi</taxon>
        <taxon>Dikarya</taxon>
        <taxon>Basidiomycota</taxon>
        <taxon>Agaricomycotina</taxon>
        <taxon>Agaricomycetes</taxon>
        <taxon>Polyporales</taxon>
        <taxon>Steccherinaceae</taxon>
        <taxon>Steccherinum</taxon>
    </lineage>
</organism>
<protein>
    <recommendedName>
        <fullName evidence="3">Thioredoxin domain-containing protein</fullName>
    </recommendedName>
</protein>
<reference evidence="1 2" key="1">
    <citation type="submission" date="2018-11" db="EMBL/GenBank/DDBJ databases">
        <title>Genome assembly of Steccherinum ochraceum LE-BIN_3174, the white-rot fungus of the Steccherinaceae family (The Residual Polyporoid clade, Polyporales, Basidiomycota).</title>
        <authorList>
            <person name="Fedorova T.V."/>
            <person name="Glazunova O.A."/>
            <person name="Landesman E.O."/>
            <person name="Moiseenko K.V."/>
            <person name="Psurtseva N.V."/>
            <person name="Savinova O.S."/>
            <person name="Shakhova N.V."/>
            <person name="Tyazhelova T.V."/>
            <person name="Vasina D.V."/>
        </authorList>
    </citation>
    <scope>NUCLEOTIDE SEQUENCE [LARGE SCALE GENOMIC DNA]</scope>
    <source>
        <strain evidence="1 2">LE-BIN_3174</strain>
    </source>
</reference>